<evidence type="ECO:0000256" key="1">
    <source>
        <dbReference type="SAM" id="MobiDB-lite"/>
    </source>
</evidence>
<accession>A0ABP6W693</accession>
<dbReference type="EMBL" id="BAAAZN010000005">
    <property type="protein sequence ID" value="GAA3544452.1"/>
    <property type="molecule type" value="Genomic_DNA"/>
</dbReference>
<evidence type="ECO:0000313" key="2">
    <source>
        <dbReference type="EMBL" id="GAA3544452.1"/>
    </source>
</evidence>
<sequence length="151" mass="15751">MPRCRSFADVTLPTPHNRSTGNGCRNSSSRSGGTTSSPSGFATPLATFARNFVRATPTVIGNPTCASTSARSRVAISDGRPAIRRRPPTSRNASSMDTPSTTGVVRRNTSNTALLAALYTDIRGETTTACGHSRRACTPPIAVRTPSALAS</sequence>
<feature type="region of interest" description="Disordered" evidence="1">
    <location>
        <begin position="64"/>
        <end position="105"/>
    </location>
</feature>
<reference evidence="3" key="1">
    <citation type="journal article" date="2019" name="Int. J. Syst. Evol. Microbiol.">
        <title>The Global Catalogue of Microorganisms (GCM) 10K type strain sequencing project: providing services to taxonomists for standard genome sequencing and annotation.</title>
        <authorList>
            <consortium name="The Broad Institute Genomics Platform"/>
            <consortium name="The Broad Institute Genome Sequencing Center for Infectious Disease"/>
            <person name="Wu L."/>
            <person name="Ma J."/>
        </authorList>
    </citation>
    <scope>NUCLEOTIDE SEQUENCE [LARGE SCALE GENOMIC DNA]</scope>
    <source>
        <strain evidence="3">JCM 16898</strain>
    </source>
</reference>
<name>A0ABP6W693_9PSEU</name>
<gene>
    <name evidence="2" type="ORF">GCM10022222_30180</name>
</gene>
<organism evidence="2 3">
    <name type="scientific">Amycolatopsis ultiminotia</name>
    <dbReference type="NCBI Taxonomy" id="543629"/>
    <lineage>
        <taxon>Bacteria</taxon>
        <taxon>Bacillati</taxon>
        <taxon>Actinomycetota</taxon>
        <taxon>Actinomycetes</taxon>
        <taxon>Pseudonocardiales</taxon>
        <taxon>Pseudonocardiaceae</taxon>
        <taxon>Amycolatopsis</taxon>
    </lineage>
</organism>
<proteinExistence type="predicted"/>
<feature type="region of interest" description="Disordered" evidence="1">
    <location>
        <begin position="1"/>
        <end position="42"/>
    </location>
</feature>
<comment type="caution">
    <text evidence="2">The sequence shown here is derived from an EMBL/GenBank/DDBJ whole genome shotgun (WGS) entry which is preliminary data.</text>
</comment>
<protein>
    <submittedName>
        <fullName evidence="2">Uncharacterized protein</fullName>
    </submittedName>
</protein>
<dbReference type="Proteomes" id="UP001500689">
    <property type="component" value="Unassembled WGS sequence"/>
</dbReference>
<keyword evidence="3" id="KW-1185">Reference proteome</keyword>
<feature type="compositionally biased region" description="Polar residues" evidence="1">
    <location>
        <begin position="89"/>
        <end position="105"/>
    </location>
</feature>
<feature type="compositionally biased region" description="Low complexity" evidence="1">
    <location>
        <begin position="17"/>
        <end position="40"/>
    </location>
</feature>
<evidence type="ECO:0000313" key="3">
    <source>
        <dbReference type="Proteomes" id="UP001500689"/>
    </source>
</evidence>